<dbReference type="PANTHER" id="PTHR43791:SF54">
    <property type="entry name" value="MAJOR FACILITATOR SUPERFAMILY (MFS) PROFILE DOMAIN-CONTAINING PROTEIN-RELATED"/>
    <property type="match status" value="1"/>
</dbReference>
<evidence type="ECO:0000313" key="10">
    <source>
        <dbReference type="Proteomes" id="UP000266152"/>
    </source>
</evidence>
<keyword evidence="6" id="KW-0325">Glycoprotein</keyword>
<feature type="transmembrane region" description="Helical" evidence="7">
    <location>
        <begin position="342"/>
        <end position="359"/>
    </location>
</feature>
<gene>
    <name evidence="9" type="ORF">FSPOR_8560</name>
</gene>
<proteinExistence type="predicted"/>
<evidence type="ECO:0000256" key="1">
    <source>
        <dbReference type="ARBA" id="ARBA00004141"/>
    </source>
</evidence>
<feature type="transmembrane region" description="Helical" evidence="7">
    <location>
        <begin position="402"/>
        <end position="423"/>
    </location>
</feature>
<dbReference type="PANTHER" id="PTHR43791">
    <property type="entry name" value="PERMEASE-RELATED"/>
    <property type="match status" value="1"/>
</dbReference>
<dbReference type="Proteomes" id="UP000266152">
    <property type="component" value="Unassembled WGS sequence"/>
</dbReference>
<feature type="transmembrane region" description="Helical" evidence="7">
    <location>
        <begin position="467"/>
        <end position="488"/>
    </location>
</feature>
<dbReference type="InterPro" id="IPR020846">
    <property type="entry name" value="MFS_dom"/>
</dbReference>
<evidence type="ECO:0000256" key="3">
    <source>
        <dbReference type="ARBA" id="ARBA00022692"/>
    </source>
</evidence>
<evidence type="ECO:0000256" key="4">
    <source>
        <dbReference type="ARBA" id="ARBA00022989"/>
    </source>
</evidence>
<feature type="transmembrane region" description="Helical" evidence="7">
    <location>
        <begin position="135"/>
        <end position="155"/>
    </location>
</feature>
<feature type="transmembrane region" description="Helical" evidence="7">
    <location>
        <begin position="305"/>
        <end position="322"/>
    </location>
</feature>
<feature type="transmembrane region" description="Helical" evidence="7">
    <location>
        <begin position="371"/>
        <end position="390"/>
    </location>
</feature>
<sequence>MADRMEKPDVVMIDDLDMKNLSSDNEKAPLARTIDNIRVLALTDEDVEFYDNFTPAQRKTVIKKVDRRLVPMLAILYLISHLDRANIGNAKIEGLATDLKLVGNQYNIVLSLFFIPYILLEIPSNILLKKFKRPSIYLGILVTIWGIIMTLHGVVNGFGGLLAVRILLGVFEAGFYPGAVYLCTFWYMPRDLATRIAYFYCTSALSGAFSGLLAAGIAQMDGVGGYEGWRWIFILEGIATVIMGVLCFFLLIDSPSLSGRWLTPEEIRFLELQSFIKQGGRFAEESSGRKLAWHDMKMVLYNWRLYMQAYILLCISACSYGTKFTLPSIVKAMGYTNTHAQLMTVPVYIAGGISSICFAKLSDHFHWRMPFVAIPLTLIAVGYSIIMSFHGDMTGSHTGPGYFALILTCIGIYPVQPAGSSWAANNLAPSSRRAIGVAFNICVGNIGGIIGSYMYLDKEAPRYETGFGLSLAFGASGMLVALLLELSYKWGNQKKAQYTEEDIRGRYTEQELLRLGDKSPLFKYTL</sequence>
<dbReference type="Gene3D" id="1.20.1250.20">
    <property type="entry name" value="MFS general substrate transporter like domains"/>
    <property type="match status" value="2"/>
</dbReference>
<dbReference type="FunFam" id="1.20.1250.20:FF:000034">
    <property type="entry name" value="MFS general substrate transporter"/>
    <property type="match status" value="1"/>
</dbReference>
<dbReference type="AlphaFoldDB" id="A0A395RTV7"/>
<reference evidence="9 10" key="1">
    <citation type="journal article" date="2018" name="PLoS Pathog.">
        <title>Evolution of structural diversity of trichothecenes, a family of toxins produced by plant pathogenic and entomopathogenic fungi.</title>
        <authorList>
            <person name="Proctor R.H."/>
            <person name="McCormick S.P."/>
            <person name="Kim H.S."/>
            <person name="Cardoza R.E."/>
            <person name="Stanley A.M."/>
            <person name="Lindo L."/>
            <person name="Kelly A."/>
            <person name="Brown D.W."/>
            <person name="Lee T."/>
            <person name="Vaughan M.M."/>
            <person name="Alexander N.J."/>
            <person name="Busman M."/>
            <person name="Gutierrez S."/>
        </authorList>
    </citation>
    <scope>NUCLEOTIDE SEQUENCE [LARGE SCALE GENOMIC DNA]</scope>
    <source>
        <strain evidence="9 10">NRRL 3299</strain>
    </source>
</reference>
<evidence type="ECO:0000256" key="2">
    <source>
        <dbReference type="ARBA" id="ARBA00022448"/>
    </source>
</evidence>
<dbReference type="InterPro" id="IPR036259">
    <property type="entry name" value="MFS_trans_sf"/>
</dbReference>
<dbReference type="InterPro" id="IPR011701">
    <property type="entry name" value="MFS"/>
</dbReference>
<keyword evidence="2" id="KW-0813">Transport</keyword>
<feature type="transmembrane region" description="Helical" evidence="7">
    <location>
        <begin position="196"/>
        <end position="217"/>
    </location>
</feature>
<evidence type="ECO:0000256" key="7">
    <source>
        <dbReference type="SAM" id="Phobius"/>
    </source>
</evidence>
<dbReference type="SUPFAM" id="SSF103473">
    <property type="entry name" value="MFS general substrate transporter"/>
    <property type="match status" value="1"/>
</dbReference>
<dbReference type="FunFam" id="1.20.1250.20:FF:000013">
    <property type="entry name" value="MFS general substrate transporter"/>
    <property type="match status" value="1"/>
</dbReference>
<accession>A0A395RTV7</accession>
<protein>
    <submittedName>
        <fullName evidence="9">Inner membrane transport yfav</fullName>
    </submittedName>
</protein>
<evidence type="ECO:0000256" key="5">
    <source>
        <dbReference type="ARBA" id="ARBA00023136"/>
    </source>
</evidence>
<feature type="transmembrane region" description="Helical" evidence="7">
    <location>
        <begin position="161"/>
        <end position="184"/>
    </location>
</feature>
<dbReference type="GO" id="GO:0022857">
    <property type="term" value="F:transmembrane transporter activity"/>
    <property type="evidence" value="ECO:0007669"/>
    <property type="project" value="InterPro"/>
</dbReference>
<comment type="caution">
    <text evidence="9">The sequence shown here is derived from an EMBL/GenBank/DDBJ whole genome shotgun (WGS) entry which is preliminary data.</text>
</comment>
<comment type="subcellular location">
    <subcellularLocation>
        <location evidence="1">Membrane</location>
        <topology evidence="1">Multi-pass membrane protein</topology>
    </subcellularLocation>
</comment>
<evidence type="ECO:0000256" key="6">
    <source>
        <dbReference type="ARBA" id="ARBA00023180"/>
    </source>
</evidence>
<keyword evidence="4 7" id="KW-1133">Transmembrane helix</keyword>
<dbReference type="EMBL" id="PXOF01000129">
    <property type="protein sequence ID" value="RGP63507.1"/>
    <property type="molecule type" value="Genomic_DNA"/>
</dbReference>
<evidence type="ECO:0000313" key="9">
    <source>
        <dbReference type="EMBL" id="RGP63507.1"/>
    </source>
</evidence>
<organism evidence="9 10">
    <name type="scientific">Fusarium sporotrichioides</name>
    <dbReference type="NCBI Taxonomy" id="5514"/>
    <lineage>
        <taxon>Eukaryota</taxon>
        <taxon>Fungi</taxon>
        <taxon>Dikarya</taxon>
        <taxon>Ascomycota</taxon>
        <taxon>Pezizomycotina</taxon>
        <taxon>Sordariomycetes</taxon>
        <taxon>Hypocreomycetidae</taxon>
        <taxon>Hypocreales</taxon>
        <taxon>Nectriaceae</taxon>
        <taxon>Fusarium</taxon>
    </lineage>
</organism>
<keyword evidence="3 7" id="KW-0812">Transmembrane</keyword>
<feature type="transmembrane region" description="Helical" evidence="7">
    <location>
        <begin position="229"/>
        <end position="252"/>
    </location>
</feature>
<name>A0A395RTV7_FUSSP</name>
<dbReference type="GO" id="GO:0016020">
    <property type="term" value="C:membrane"/>
    <property type="evidence" value="ECO:0007669"/>
    <property type="project" value="UniProtKB-SubCell"/>
</dbReference>
<dbReference type="PROSITE" id="PS50850">
    <property type="entry name" value="MFS"/>
    <property type="match status" value="1"/>
</dbReference>
<feature type="transmembrane region" description="Helical" evidence="7">
    <location>
        <begin position="435"/>
        <end position="455"/>
    </location>
</feature>
<keyword evidence="5 7" id="KW-0472">Membrane</keyword>
<keyword evidence="10" id="KW-1185">Reference proteome</keyword>
<dbReference type="Pfam" id="PF07690">
    <property type="entry name" value="MFS_1"/>
    <property type="match status" value="1"/>
</dbReference>
<feature type="domain" description="Major facilitator superfamily (MFS) profile" evidence="8">
    <location>
        <begin position="69"/>
        <end position="495"/>
    </location>
</feature>
<evidence type="ECO:0000259" key="8">
    <source>
        <dbReference type="PROSITE" id="PS50850"/>
    </source>
</evidence>
<feature type="transmembrane region" description="Helical" evidence="7">
    <location>
        <begin position="107"/>
        <end position="128"/>
    </location>
</feature>